<keyword evidence="1" id="KW-0472">Membrane</keyword>
<organism evidence="2">
    <name type="scientific">Phaeodactylum tricornutum</name>
    <name type="common">Diatom</name>
    <dbReference type="NCBI Taxonomy" id="2850"/>
    <lineage>
        <taxon>Eukaryota</taxon>
        <taxon>Sar</taxon>
        <taxon>Stramenopiles</taxon>
        <taxon>Ochrophyta</taxon>
        <taxon>Bacillariophyta</taxon>
        <taxon>Bacillariophyceae</taxon>
        <taxon>Bacillariophycidae</taxon>
        <taxon>Naviculales</taxon>
        <taxon>Phaeodactylaceae</taxon>
        <taxon>Phaeodactylum</taxon>
    </lineage>
</organism>
<sequence>MTQFRKRISLFTAGLWIFAVSLIYFERKELFGIQQPTFNTTTEERFDEAYLERQLQPAKHTAVNRVKSKDGIYPASNPIVFEKYRKASTNSSRAEPRTGRFAYAFIVGGCKPESPSYRPYIYNIAISTYIQRKRGSTADVILMVQMAYASSHETLPPDDKALLERLGIQVQYIPKTKDESFYRLMLDKFRILRLTQYDRVLFMDSDALARTNLDYLFMLSYEGVLKENFILAGPTEPANGGFFLLQPRPGGWERLLDIVRVAEERGRQSLPYPHWDTTLGWGQAIPALQPYETLVSESRTKATRWGFHGAIADQGLLYHWVKYERQSVSILVNRVVQNWGTDADGQPKMKEKLIFQTLLDRVPESSHHPNFCWRTFVRVRACVPPHSDYVHFTGNRKPWKALGRTQNATTVSKTRYRRSVTTAGPREYRVQQEYRAFWYDTLRTMATELHWTMPAVESISWNRTHRAPLVKFPLHTDAATTQYAASVWSERS</sequence>
<accession>A0A8J9S2Y1</accession>
<proteinExistence type="predicted"/>
<dbReference type="SUPFAM" id="SSF53448">
    <property type="entry name" value="Nucleotide-diphospho-sugar transferases"/>
    <property type="match status" value="1"/>
</dbReference>
<protein>
    <submittedName>
        <fullName evidence="2">Uncharacterized protein</fullName>
    </submittedName>
</protein>
<keyword evidence="1" id="KW-0812">Transmembrane</keyword>
<dbReference type="InterPro" id="IPR029044">
    <property type="entry name" value="Nucleotide-diphossugar_trans"/>
</dbReference>
<dbReference type="InterPro" id="IPR050587">
    <property type="entry name" value="GNT1/Glycosyltrans_8"/>
</dbReference>
<name>A0A8J9S2Y1_PHATR</name>
<evidence type="ECO:0000313" key="2">
    <source>
        <dbReference type="EMBL" id="CAG9281286.1"/>
    </source>
</evidence>
<keyword evidence="1" id="KW-1133">Transmembrane helix</keyword>
<dbReference type="AlphaFoldDB" id="A0A8J9S2Y1"/>
<dbReference type="Proteomes" id="UP000836788">
    <property type="component" value="Chromosome 14"/>
</dbReference>
<dbReference type="Gene3D" id="3.90.550.10">
    <property type="entry name" value="Spore Coat Polysaccharide Biosynthesis Protein SpsA, Chain A"/>
    <property type="match status" value="1"/>
</dbReference>
<gene>
    <name evidence="2" type="ORF">PTTT1_LOCUS15985</name>
</gene>
<reference evidence="2" key="1">
    <citation type="submission" date="2022-02" db="EMBL/GenBank/DDBJ databases">
        <authorList>
            <person name="Giguere J D."/>
        </authorList>
    </citation>
    <scope>NUCLEOTIDE SEQUENCE</scope>
    <source>
        <strain evidence="2">CCAP 1055/1</strain>
    </source>
</reference>
<feature type="transmembrane region" description="Helical" evidence="1">
    <location>
        <begin position="7"/>
        <end position="25"/>
    </location>
</feature>
<evidence type="ECO:0000256" key="1">
    <source>
        <dbReference type="SAM" id="Phobius"/>
    </source>
</evidence>
<dbReference type="PANTHER" id="PTHR11183">
    <property type="entry name" value="GLYCOGENIN SUBFAMILY MEMBER"/>
    <property type="match status" value="1"/>
</dbReference>
<dbReference type="EMBL" id="OU594955">
    <property type="protein sequence ID" value="CAG9281286.1"/>
    <property type="molecule type" value="Genomic_DNA"/>
</dbReference>